<keyword evidence="2" id="KW-1185">Reference proteome</keyword>
<proteinExistence type="predicted"/>
<dbReference type="AlphaFoldDB" id="A0AAP0PFM8"/>
<reference evidence="1 2" key="1">
    <citation type="submission" date="2024-01" db="EMBL/GenBank/DDBJ databases">
        <title>Genome assemblies of Stephania.</title>
        <authorList>
            <person name="Yang L."/>
        </authorList>
    </citation>
    <scope>NUCLEOTIDE SEQUENCE [LARGE SCALE GENOMIC DNA]</scope>
    <source>
        <strain evidence="1">YNDBR</strain>
        <tissue evidence="1">Leaf</tissue>
    </source>
</reference>
<comment type="caution">
    <text evidence="1">The sequence shown here is derived from an EMBL/GenBank/DDBJ whole genome shotgun (WGS) entry which is preliminary data.</text>
</comment>
<dbReference type="PANTHER" id="PTHR11265:SF0">
    <property type="entry name" value="12S RRNA N4-METHYLCYTIDINE METHYLTRANSFERASE"/>
    <property type="match status" value="1"/>
</dbReference>
<dbReference type="GO" id="GO:0071424">
    <property type="term" value="F:rRNA (cytosine-N4-)-methyltransferase activity"/>
    <property type="evidence" value="ECO:0007669"/>
    <property type="project" value="TreeGrafter"/>
</dbReference>
<gene>
    <name evidence="1" type="ORF">Syun_012748</name>
</gene>
<dbReference type="GO" id="GO:0070475">
    <property type="term" value="P:rRNA base methylation"/>
    <property type="evidence" value="ECO:0007669"/>
    <property type="project" value="TreeGrafter"/>
</dbReference>
<dbReference type="InterPro" id="IPR002903">
    <property type="entry name" value="RsmH"/>
</dbReference>
<dbReference type="SUPFAM" id="SSF53335">
    <property type="entry name" value="S-adenosyl-L-methionine-dependent methyltransferases"/>
    <property type="match status" value="1"/>
</dbReference>
<protein>
    <recommendedName>
        <fullName evidence="3">Ribosomal RNA small subunit methyltransferase H</fullName>
    </recommendedName>
</protein>
<dbReference type="EMBL" id="JBBNAF010000005">
    <property type="protein sequence ID" value="KAK9143348.1"/>
    <property type="molecule type" value="Genomic_DNA"/>
</dbReference>
<dbReference type="Pfam" id="PF01795">
    <property type="entry name" value="Methyltransf_5"/>
    <property type="match status" value="1"/>
</dbReference>
<accession>A0AAP0PFM8</accession>
<dbReference type="Proteomes" id="UP001420932">
    <property type="component" value="Unassembled WGS sequence"/>
</dbReference>
<organism evidence="1 2">
    <name type="scientific">Stephania yunnanensis</name>
    <dbReference type="NCBI Taxonomy" id="152371"/>
    <lineage>
        <taxon>Eukaryota</taxon>
        <taxon>Viridiplantae</taxon>
        <taxon>Streptophyta</taxon>
        <taxon>Embryophyta</taxon>
        <taxon>Tracheophyta</taxon>
        <taxon>Spermatophyta</taxon>
        <taxon>Magnoliopsida</taxon>
        <taxon>Ranunculales</taxon>
        <taxon>Menispermaceae</taxon>
        <taxon>Menispermoideae</taxon>
        <taxon>Cissampelideae</taxon>
        <taxon>Stephania</taxon>
    </lineage>
</organism>
<name>A0AAP0PFM8_9MAGN</name>
<evidence type="ECO:0000313" key="1">
    <source>
        <dbReference type="EMBL" id="KAK9143348.1"/>
    </source>
</evidence>
<sequence length="192" mass="21737">MSEAPHLPRLVVNSILDLRMLGALNDLNLKIFHLQRPVDDMMRMKLERKSCGTPRQGWIKTATRVFQALRIAVNDELNILKDSLYDCFDCISPGGRLVVISFRSLEDRIVKQTFLDLISADDELGNGENVGVLSQHDNGSSETWVKQKVHGSNGSILTKRPITPTDEEVWLNRRSRSAKLKVIQKVVMKSKN</sequence>
<dbReference type="InterPro" id="IPR029063">
    <property type="entry name" value="SAM-dependent_MTases_sf"/>
</dbReference>
<evidence type="ECO:0000313" key="2">
    <source>
        <dbReference type="Proteomes" id="UP001420932"/>
    </source>
</evidence>
<evidence type="ECO:0008006" key="3">
    <source>
        <dbReference type="Google" id="ProtNLM"/>
    </source>
</evidence>
<dbReference type="PANTHER" id="PTHR11265">
    <property type="entry name" value="S-ADENOSYL-METHYLTRANSFERASE MRAW"/>
    <property type="match status" value="1"/>
</dbReference>
<dbReference type="Gene3D" id="3.40.50.150">
    <property type="entry name" value="Vaccinia Virus protein VP39"/>
    <property type="match status" value="1"/>
</dbReference>